<dbReference type="Pfam" id="PF00441">
    <property type="entry name" value="Acyl-CoA_dh_1"/>
    <property type="match status" value="1"/>
</dbReference>
<feature type="domain" description="Acyl-CoA oxidase/dehydrogenase middle" evidence="8">
    <location>
        <begin position="123"/>
        <end position="218"/>
    </location>
</feature>
<evidence type="ECO:0000259" key="7">
    <source>
        <dbReference type="Pfam" id="PF00441"/>
    </source>
</evidence>
<dbReference type="Proteomes" id="UP000295258">
    <property type="component" value="Unassembled WGS sequence"/>
</dbReference>
<dbReference type="EMBL" id="SMKO01000017">
    <property type="protein sequence ID" value="TDD09395.1"/>
    <property type="molecule type" value="Genomic_DNA"/>
</dbReference>
<protein>
    <submittedName>
        <fullName evidence="10">Acyl-CoA dehydrogenase</fullName>
    </submittedName>
</protein>
<dbReference type="PROSITE" id="PS00072">
    <property type="entry name" value="ACYL_COA_DH_1"/>
    <property type="match status" value="1"/>
</dbReference>
<proteinExistence type="inferred from homology"/>
<evidence type="ECO:0000256" key="1">
    <source>
        <dbReference type="ARBA" id="ARBA00001974"/>
    </source>
</evidence>
<gene>
    <name evidence="10" type="ORF">E1292_09965</name>
</gene>
<dbReference type="Gene3D" id="1.20.140.10">
    <property type="entry name" value="Butyryl-CoA Dehydrogenase, subunit A, domain 3"/>
    <property type="match status" value="1"/>
</dbReference>
<dbReference type="InterPro" id="IPR046373">
    <property type="entry name" value="Acyl-CoA_Oxase/DH_mid-dom_sf"/>
</dbReference>
<dbReference type="InterPro" id="IPR036250">
    <property type="entry name" value="AcylCo_DH-like_C"/>
</dbReference>
<dbReference type="InterPro" id="IPR006089">
    <property type="entry name" value="Acyl-CoA_DH_CS"/>
</dbReference>
<evidence type="ECO:0000313" key="11">
    <source>
        <dbReference type="Proteomes" id="UP000295258"/>
    </source>
</evidence>
<dbReference type="InterPro" id="IPR037069">
    <property type="entry name" value="AcylCoA_DH/ox_N_sf"/>
</dbReference>
<evidence type="ECO:0000256" key="4">
    <source>
        <dbReference type="ARBA" id="ARBA00022827"/>
    </source>
</evidence>
<comment type="cofactor">
    <cofactor evidence="1 6">
        <name>FAD</name>
        <dbReference type="ChEBI" id="CHEBI:57692"/>
    </cofactor>
</comment>
<dbReference type="FunFam" id="2.40.110.10:FF:000002">
    <property type="entry name" value="Acyl-CoA dehydrogenase fadE12"/>
    <property type="match status" value="1"/>
</dbReference>
<dbReference type="Gene3D" id="1.10.540.10">
    <property type="entry name" value="Acyl-CoA dehydrogenase/oxidase, N-terminal domain"/>
    <property type="match status" value="1"/>
</dbReference>
<reference evidence="10 11" key="1">
    <citation type="submission" date="2019-03" db="EMBL/GenBank/DDBJ databases">
        <title>Draft genome sequences of novel Actinobacteria.</title>
        <authorList>
            <person name="Sahin N."/>
            <person name="Ay H."/>
            <person name="Saygin H."/>
        </authorList>
    </citation>
    <scope>NUCLEOTIDE SEQUENCE [LARGE SCALE GENOMIC DNA]</scope>
    <source>
        <strain evidence="10 11">KC310</strain>
    </source>
</reference>
<dbReference type="InterPro" id="IPR013786">
    <property type="entry name" value="AcylCoA_DH/ox_N"/>
</dbReference>
<keyword evidence="3 6" id="KW-0285">Flavoprotein</keyword>
<dbReference type="GO" id="GO:0050660">
    <property type="term" value="F:flavin adenine dinucleotide binding"/>
    <property type="evidence" value="ECO:0007669"/>
    <property type="project" value="InterPro"/>
</dbReference>
<dbReference type="Pfam" id="PF02770">
    <property type="entry name" value="Acyl-CoA_dh_M"/>
    <property type="match status" value="1"/>
</dbReference>
<dbReference type="FunFam" id="1.20.140.10:FF:000001">
    <property type="entry name" value="Acyl-CoA dehydrogenase"/>
    <property type="match status" value="1"/>
</dbReference>
<comment type="caution">
    <text evidence="10">The sequence shown here is derived from an EMBL/GenBank/DDBJ whole genome shotgun (WGS) entry which is preliminary data.</text>
</comment>
<evidence type="ECO:0000313" key="10">
    <source>
        <dbReference type="EMBL" id="TDD09395.1"/>
    </source>
</evidence>
<dbReference type="InterPro" id="IPR009075">
    <property type="entry name" value="AcylCo_DH/oxidase_C"/>
</dbReference>
<evidence type="ECO:0000259" key="8">
    <source>
        <dbReference type="Pfam" id="PF02770"/>
    </source>
</evidence>
<dbReference type="PIRSF" id="PIRSF016578">
    <property type="entry name" value="HsaA"/>
    <property type="match status" value="1"/>
</dbReference>
<accession>A0A4R4W351</accession>
<dbReference type="PROSITE" id="PS00073">
    <property type="entry name" value="ACYL_COA_DH_2"/>
    <property type="match status" value="1"/>
</dbReference>
<dbReference type="InterPro" id="IPR009100">
    <property type="entry name" value="AcylCoA_DH/oxidase_NM_dom_sf"/>
</dbReference>
<dbReference type="GO" id="GO:0003995">
    <property type="term" value="F:acyl-CoA dehydrogenase activity"/>
    <property type="evidence" value="ECO:0007669"/>
    <property type="project" value="InterPro"/>
</dbReference>
<keyword evidence="11" id="KW-1185">Reference proteome</keyword>
<dbReference type="Gene3D" id="2.40.110.10">
    <property type="entry name" value="Butyryl-CoA Dehydrogenase, subunit A, domain 2"/>
    <property type="match status" value="1"/>
</dbReference>
<evidence type="ECO:0000256" key="2">
    <source>
        <dbReference type="ARBA" id="ARBA00009347"/>
    </source>
</evidence>
<keyword evidence="5 6" id="KW-0560">Oxidoreductase</keyword>
<dbReference type="Pfam" id="PF02771">
    <property type="entry name" value="Acyl-CoA_dh_N"/>
    <property type="match status" value="1"/>
</dbReference>
<dbReference type="PANTHER" id="PTHR43884:SF12">
    <property type="entry name" value="ISOVALERYL-COA DEHYDROGENASE, MITOCHONDRIAL-RELATED"/>
    <property type="match status" value="1"/>
</dbReference>
<dbReference type="RefSeq" id="WP_132594299.1">
    <property type="nucleotide sequence ID" value="NZ_SMKO01000017.1"/>
</dbReference>
<evidence type="ECO:0000256" key="5">
    <source>
        <dbReference type="ARBA" id="ARBA00023002"/>
    </source>
</evidence>
<evidence type="ECO:0000256" key="3">
    <source>
        <dbReference type="ARBA" id="ARBA00022630"/>
    </source>
</evidence>
<dbReference type="PANTHER" id="PTHR43884">
    <property type="entry name" value="ACYL-COA DEHYDROGENASE"/>
    <property type="match status" value="1"/>
</dbReference>
<feature type="domain" description="Acyl-CoA dehydrogenase/oxidase N-terminal" evidence="9">
    <location>
        <begin position="8"/>
        <end position="119"/>
    </location>
</feature>
<evidence type="ECO:0000256" key="6">
    <source>
        <dbReference type="RuleBase" id="RU362125"/>
    </source>
</evidence>
<evidence type="ECO:0000259" key="9">
    <source>
        <dbReference type="Pfam" id="PF02771"/>
    </source>
</evidence>
<comment type="similarity">
    <text evidence="2 6">Belongs to the acyl-CoA dehydrogenase family.</text>
</comment>
<sequence length="381" mass="42334">MQRDLFDEEHLLFRETVRAFMAREVVPHHAQWEKDGVVPREVWKKAGELGMFGFSVPEEHGGSGIRDFRYNAVIVEELMRNNATGLGFSLHNDVVAPYLVDLTDDAQRRRWLPGFVSGELITAIAMSEPGAGSDLQGIRTTAIREGDHYVVNGQKTFITNGINADLVVVVAKTDPEAGARGTTLVVVERGMEGFERGRNLDKIGMKAQDTAELFFDNVRVPVANRLGPDDGEGFVQLMNNLPQERLSIAVAAVAAAEGVLEQTIEYCRTRQAFGRSIGSFQNTRFVLAELATETEIARHYVDRCIRALNAGQLTAVDAAKAKWWTTEVQTKVIDRCLQLHGGYGYMTEYPVAKAWMDSRVQTIYGGTTEIMKEIIGRSFGF</sequence>
<name>A0A4R4W351_9ACTN</name>
<dbReference type="InterPro" id="IPR006091">
    <property type="entry name" value="Acyl-CoA_Oxase/DH_mid-dom"/>
</dbReference>
<dbReference type="SUPFAM" id="SSF47203">
    <property type="entry name" value="Acyl-CoA dehydrogenase C-terminal domain-like"/>
    <property type="match status" value="1"/>
</dbReference>
<dbReference type="FunFam" id="1.10.540.10:FF:000009">
    <property type="entry name" value="Probable acyl-CoA dehydrogenase"/>
    <property type="match status" value="1"/>
</dbReference>
<dbReference type="SUPFAM" id="SSF56645">
    <property type="entry name" value="Acyl-CoA dehydrogenase NM domain-like"/>
    <property type="match status" value="1"/>
</dbReference>
<feature type="domain" description="Acyl-CoA dehydrogenase/oxidase C-terminal" evidence="7">
    <location>
        <begin position="231"/>
        <end position="378"/>
    </location>
</feature>
<dbReference type="AlphaFoldDB" id="A0A4R4W351"/>
<keyword evidence="4 6" id="KW-0274">FAD</keyword>
<organism evidence="10 11">
    <name type="scientific">Nonomuraea deserti</name>
    <dbReference type="NCBI Taxonomy" id="1848322"/>
    <lineage>
        <taxon>Bacteria</taxon>
        <taxon>Bacillati</taxon>
        <taxon>Actinomycetota</taxon>
        <taxon>Actinomycetes</taxon>
        <taxon>Streptosporangiales</taxon>
        <taxon>Streptosporangiaceae</taxon>
        <taxon>Nonomuraea</taxon>
    </lineage>
</organism>